<keyword evidence="1" id="KW-0145">Chemotaxis</keyword>
<dbReference type="PANTHER" id="PTHR43531:SF11">
    <property type="entry name" value="METHYL-ACCEPTING CHEMOTAXIS PROTEIN 3"/>
    <property type="match status" value="1"/>
</dbReference>
<dbReference type="GO" id="GO:0006935">
    <property type="term" value="P:chemotaxis"/>
    <property type="evidence" value="ECO:0007669"/>
    <property type="project" value="UniProtKB-KW"/>
</dbReference>
<dbReference type="Gene3D" id="1.10.490.10">
    <property type="entry name" value="Globins"/>
    <property type="match status" value="1"/>
</dbReference>
<dbReference type="RefSeq" id="WP_342808154.1">
    <property type="nucleotide sequence ID" value="NZ_JAOPJZ010000004.1"/>
</dbReference>
<dbReference type="GO" id="GO:0007165">
    <property type="term" value="P:signal transduction"/>
    <property type="evidence" value="ECO:0007669"/>
    <property type="project" value="UniProtKB-KW"/>
</dbReference>
<keyword evidence="6" id="KW-1185">Reference proteome</keyword>
<dbReference type="CDD" id="cd01068">
    <property type="entry name" value="globin_sensor"/>
    <property type="match status" value="1"/>
</dbReference>
<dbReference type="InterPro" id="IPR009050">
    <property type="entry name" value="Globin-like_sf"/>
</dbReference>
<gene>
    <name evidence="5" type="ORF">OB919_07905</name>
</gene>
<evidence type="ECO:0000256" key="2">
    <source>
        <dbReference type="PROSITE-ProRule" id="PRU00284"/>
    </source>
</evidence>
<dbReference type="InterPro" id="IPR012292">
    <property type="entry name" value="Globin/Proto"/>
</dbReference>
<name>A0AAP2Z784_9EURY</name>
<dbReference type="Pfam" id="PF11563">
    <property type="entry name" value="Protoglobin"/>
    <property type="match status" value="1"/>
</dbReference>
<dbReference type="GO" id="GO:0016020">
    <property type="term" value="C:membrane"/>
    <property type="evidence" value="ECO:0007669"/>
    <property type="project" value="InterPro"/>
</dbReference>
<dbReference type="PRINTS" id="PR00260">
    <property type="entry name" value="CHEMTRNSDUCR"/>
</dbReference>
<dbReference type="SUPFAM" id="SSF46458">
    <property type="entry name" value="Globin-like"/>
    <property type="match status" value="1"/>
</dbReference>
<dbReference type="InterPro" id="IPR051310">
    <property type="entry name" value="MCP_chemotaxis"/>
</dbReference>
<dbReference type="EMBL" id="JAOPJZ010000004">
    <property type="protein sequence ID" value="MCU4751906.1"/>
    <property type="molecule type" value="Genomic_DNA"/>
</dbReference>
<dbReference type="InterPro" id="IPR039379">
    <property type="entry name" value="Protoglobin_sensor_dom"/>
</dbReference>
<organism evidence="5 6">
    <name type="scientific">Natronosalvus hydrolyticus</name>
    <dbReference type="NCBI Taxonomy" id="2979988"/>
    <lineage>
        <taxon>Archaea</taxon>
        <taxon>Methanobacteriati</taxon>
        <taxon>Methanobacteriota</taxon>
        <taxon>Stenosarchaea group</taxon>
        <taxon>Halobacteria</taxon>
        <taxon>Halobacteriales</taxon>
        <taxon>Natrialbaceae</taxon>
        <taxon>Natronosalvus</taxon>
    </lineage>
</organism>
<dbReference type="SMART" id="SM00283">
    <property type="entry name" value="MA"/>
    <property type="match status" value="1"/>
</dbReference>
<evidence type="ECO:0000313" key="6">
    <source>
        <dbReference type="Proteomes" id="UP001321047"/>
    </source>
</evidence>
<keyword evidence="3" id="KW-0175">Coiled coil</keyword>
<dbReference type="GO" id="GO:0020037">
    <property type="term" value="F:heme binding"/>
    <property type="evidence" value="ECO:0007669"/>
    <property type="project" value="InterPro"/>
</dbReference>
<dbReference type="Gene3D" id="1.10.287.950">
    <property type="entry name" value="Methyl-accepting chemotaxis protein"/>
    <property type="match status" value="1"/>
</dbReference>
<dbReference type="SUPFAM" id="SSF58104">
    <property type="entry name" value="Methyl-accepting chemotaxis protein (MCP) signaling domain"/>
    <property type="match status" value="1"/>
</dbReference>
<evidence type="ECO:0000256" key="1">
    <source>
        <dbReference type="ARBA" id="ARBA00022500"/>
    </source>
</evidence>
<dbReference type="InterPro" id="IPR044398">
    <property type="entry name" value="Globin-sensor_dom"/>
</dbReference>
<evidence type="ECO:0000256" key="3">
    <source>
        <dbReference type="SAM" id="Coils"/>
    </source>
</evidence>
<accession>A0AAP2Z784</accession>
<dbReference type="InterPro" id="IPR004090">
    <property type="entry name" value="Chemotax_Me-accpt_rcpt"/>
</dbReference>
<comment type="caution">
    <text evidence="5">The sequence shown here is derived from an EMBL/GenBank/DDBJ whole genome shotgun (WGS) entry which is preliminary data.</text>
</comment>
<evidence type="ECO:0000313" key="5">
    <source>
        <dbReference type="EMBL" id="MCU4751906.1"/>
    </source>
</evidence>
<reference evidence="5 6" key="1">
    <citation type="submission" date="2022-09" db="EMBL/GenBank/DDBJ databases">
        <title>Enrichment on poylsaccharides allowed isolation of novel metabolic and taxonomic groups of Haloarchaea.</title>
        <authorList>
            <person name="Sorokin D.Y."/>
            <person name="Elcheninov A.G."/>
            <person name="Khizhniak T.V."/>
            <person name="Kolganova T.V."/>
            <person name="Kublanov I.V."/>
        </authorList>
    </citation>
    <scope>NUCLEOTIDE SEQUENCE [LARGE SCALE GENOMIC DNA]</scope>
    <source>
        <strain evidence="5 6">AArc-curdl1</strain>
    </source>
</reference>
<evidence type="ECO:0000259" key="4">
    <source>
        <dbReference type="PROSITE" id="PS50111"/>
    </source>
</evidence>
<dbReference type="PROSITE" id="PS50111">
    <property type="entry name" value="CHEMOTAXIS_TRANSDUC_2"/>
    <property type="match status" value="1"/>
</dbReference>
<dbReference type="GO" id="GO:0004888">
    <property type="term" value="F:transmembrane signaling receptor activity"/>
    <property type="evidence" value="ECO:0007669"/>
    <property type="project" value="InterPro"/>
</dbReference>
<dbReference type="Proteomes" id="UP001321047">
    <property type="component" value="Unassembled WGS sequence"/>
</dbReference>
<dbReference type="InterPro" id="IPR004089">
    <property type="entry name" value="MCPsignal_dom"/>
</dbReference>
<feature type="domain" description="Methyl-accepting transducer" evidence="4">
    <location>
        <begin position="257"/>
        <end position="493"/>
    </location>
</feature>
<dbReference type="AlphaFoldDB" id="A0AAP2Z784"/>
<feature type="coiled-coil region" evidence="3">
    <location>
        <begin position="300"/>
        <end position="341"/>
    </location>
</feature>
<dbReference type="PANTHER" id="PTHR43531">
    <property type="entry name" value="PROTEIN ICFG"/>
    <property type="match status" value="1"/>
</dbReference>
<dbReference type="GO" id="GO:0019825">
    <property type="term" value="F:oxygen binding"/>
    <property type="evidence" value="ECO:0007669"/>
    <property type="project" value="InterPro"/>
</dbReference>
<dbReference type="Pfam" id="PF00015">
    <property type="entry name" value="MCPsignal"/>
    <property type="match status" value="1"/>
</dbReference>
<keyword evidence="2" id="KW-0807">Transducer</keyword>
<protein>
    <submittedName>
        <fullName evidence="5">Globin-coupled sensor protein</fullName>
    </submittedName>
</protein>
<proteinExistence type="predicted"/>
<sequence>MNPETQFGRGGLNALVDTDDLVDRIGLDNEEIAWRKSFIGFDSEDERRLQDLEPLLQRNRETIADDFYDNLLAHEQTMDVIDRSQKGVDALKMTQQAYLVSLAGGEYDEAYFKNRARIGKLHELLEMPLKHYVGQYGVYYDLLFDEVNDRVQAQVVDAIETWADEQEADQGGFGRFVEAFGFGAEGDEDGLEESFERAVREAIDDGMADVLALLKIINLDLQVATDTYVDSYAQRLEDQIERRKQLAAAVEADVQTPIDELQTTSEAVAEQAVQITELTDNQQGDLETAAEEITDVSAAVEEIAATADEVRKQSEQTEARVERARESAADATDALETIETATEGVATAASTLEQRVEEIDSIVRRIDSLAERTSMLATNAGVEARRGGDGSGAMEVIAKEVSSFARQSRRDLEAIETSLEDIREQTERTLETTEETVEAVDRGTIQVRDTVTQLEGIHDAARGTVAGMDDVAVATNQQATNVERAADTVTEAAEAAEQIADSAGSVAAATEEQTASVGEISAAVDRLVAEEETDQSSAFDRH</sequence>